<proteinExistence type="predicted"/>
<keyword evidence="3" id="KW-1185">Reference proteome</keyword>
<name>A0A1M6SX11_9CLOT</name>
<evidence type="ECO:0000313" key="2">
    <source>
        <dbReference type="EMBL" id="SHK49108.1"/>
    </source>
</evidence>
<protein>
    <recommendedName>
        <fullName evidence="4">Permuted papain-like amidase enzyme, YaeF/YiiX, C92 family</fullName>
    </recommendedName>
</protein>
<evidence type="ECO:0008006" key="4">
    <source>
        <dbReference type="Google" id="ProtNLM"/>
    </source>
</evidence>
<reference evidence="2 3" key="1">
    <citation type="submission" date="2016-11" db="EMBL/GenBank/DDBJ databases">
        <authorList>
            <person name="Jaros S."/>
            <person name="Januszkiewicz K."/>
            <person name="Wedrychowicz H."/>
        </authorList>
    </citation>
    <scope>NUCLEOTIDE SEQUENCE [LARGE SCALE GENOMIC DNA]</scope>
    <source>
        <strain evidence="2 3">DSM 3090</strain>
    </source>
</reference>
<sequence>MSEGNKIKVSQLQAGDIVILEKEEHDWVSTAIALLTRSKVTHTTVSRGVLPGADYNGVGYIAEECPPHAIYGSLLDRTMRVAYVMRMKEVPDDMKPVMDLIEYYVSNEWPYASGALPFIAIYYLTKDIADSKKLRKIGVKLMKLAMGVMIEILNKIFRDGKHPMMCSQFAFHCYNEAGKEYKIHLKKDSKRNLFEKIKEEIEMNYKEYEDEIDKINLKGCMDEENVCNDSYEDILKELCGELSTDKCKTDKMAVNEDKQLDRDFVITAFKFIKLFYCTFALKGKEYSLSPKELLNKFDEMEEYFVSPEDLLHNTKNLECVGTVDYEGYHM</sequence>
<evidence type="ECO:0000256" key="1">
    <source>
        <dbReference type="SAM" id="Coils"/>
    </source>
</evidence>
<feature type="coiled-coil region" evidence="1">
    <location>
        <begin position="191"/>
        <end position="218"/>
    </location>
</feature>
<gene>
    <name evidence="2" type="ORF">SAMN02745248_02658</name>
</gene>
<dbReference type="SUPFAM" id="SSF54001">
    <property type="entry name" value="Cysteine proteinases"/>
    <property type="match status" value="1"/>
</dbReference>
<dbReference type="Gene3D" id="3.90.1720.10">
    <property type="entry name" value="endopeptidase domain like (from Nostoc punctiforme)"/>
    <property type="match status" value="1"/>
</dbReference>
<dbReference type="AlphaFoldDB" id="A0A1M6SX11"/>
<dbReference type="InterPro" id="IPR038765">
    <property type="entry name" value="Papain-like_cys_pep_sf"/>
</dbReference>
<accession>A0A1M6SX11</accession>
<evidence type="ECO:0000313" key="3">
    <source>
        <dbReference type="Proteomes" id="UP000183952"/>
    </source>
</evidence>
<dbReference type="RefSeq" id="WP_072904540.1">
    <property type="nucleotide sequence ID" value="NZ_FRAD01000032.1"/>
</dbReference>
<dbReference type="STRING" id="1121331.SAMN02745248_02658"/>
<keyword evidence="1" id="KW-0175">Coiled coil</keyword>
<dbReference type="OrthoDB" id="9805237at2"/>
<dbReference type="EMBL" id="FRAD01000032">
    <property type="protein sequence ID" value="SHK49108.1"/>
    <property type="molecule type" value="Genomic_DNA"/>
</dbReference>
<organism evidence="2 3">
    <name type="scientific">Hathewaya proteolytica DSM 3090</name>
    <dbReference type="NCBI Taxonomy" id="1121331"/>
    <lineage>
        <taxon>Bacteria</taxon>
        <taxon>Bacillati</taxon>
        <taxon>Bacillota</taxon>
        <taxon>Clostridia</taxon>
        <taxon>Eubacteriales</taxon>
        <taxon>Clostridiaceae</taxon>
        <taxon>Hathewaya</taxon>
    </lineage>
</organism>
<dbReference type="Proteomes" id="UP000183952">
    <property type="component" value="Unassembled WGS sequence"/>
</dbReference>